<evidence type="ECO:0000313" key="4">
    <source>
        <dbReference type="Proteomes" id="UP001183585"/>
    </source>
</evidence>
<reference evidence="3 4" key="1">
    <citation type="submission" date="2023-07" db="EMBL/GenBank/DDBJ databases">
        <title>Sequencing the genomes of 1000 actinobacteria strains.</title>
        <authorList>
            <person name="Klenk H.-P."/>
        </authorList>
    </citation>
    <scope>NUCLEOTIDE SEQUENCE [LARGE SCALE GENOMIC DNA]</scope>
    <source>
        <strain evidence="3 4">DSM 45554</strain>
    </source>
</reference>
<feature type="signal peptide" evidence="2">
    <location>
        <begin position="1"/>
        <end position="24"/>
    </location>
</feature>
<keyword evidence="4" id="KW-1185">Reference proteome</keyword>
<keyword evidence="1" id="KW-0812">Transmembrane</keyword>
<name>A0ABU2CIJ2_9MICO</name>
<evidence type="ECO:0000256" key="1">
    <source>
        <dbReference type="SAM" id="Phobius"/>
    </source>
</evidence>
<keyword evidence="1" id="KW-0472">Membrane</keyword>
<sequence>MRDRHLLGAGAAACAVCCAPPLLALVGIAAGGAAAAIATAAFAGIAFGLVILVAAVIAFLRMRRVRATSCAPEPELFQIATGPTSATDLTKGG</sequence>
<evidence type="ECO:0000313" key="3">
    <source>
        <dbReference type="EMBL" id="MDR7381145.1"/>
    </source>
</evidence>
<keyword evidence="1" id="KW-1133">Transmembrane helix</keyword>
<keyword evidence="2" id="KW-0732">Signal</keyword>
<dbReference type="Proteomes" id="UP001183585">
    <property type="component" value="Unassembled WGS sequence"/>
</dbReference>
<organism evidence="3 4">
    <name type="scientific">Promicromonospora iranensis</name>
    <dbReference type="NCBI Taxonomy" id="1105144"/>
    <lineage>
        <taxon>Bacteria</taxon>
        <taxon>Bacillati</taxon>
        <taxon>Actinomycetota</taxon>
        <taxon>Actinomycetes</taxon>
        <taxon>Micrococcales</taxon>
        <taxon>Promicromonosporaceae</taxon>
        <taxon>Promicromonospora</taxon>
    </lineage>
</organism>
<feature type="transmembrane region" description="Helical" evidence="1">
    <location>
        <begin position="34"/>
        <end position="60"/>
    </location>
</feature>
<feature type="chain" id="PRO_5045255734" evidence="2">
    <location>
        <begin position="25"/>
        <end position="93"/>
    </location>
</feature>
<proteinExistence type="predicted"/>
<comment type="caution">
    <text evidence="3">The sequence shown here is derived from an EMBL/GenBank/DDBJ whole genome shotgun (WGS) entry which is preliminary data.</text>
</comment>
<dbReference type="RefSeq" id="WP_274997732.1">
    <property type="nucleotide sequence ID" value="NZ_JAJQQP010000017.1"/>
</dbReference>
<protein>
    <submittedName>
        <fullName evidence="3">Lipid-binding transport protein (Tim44 family)</fullName>
    </submittedName>
</protein>
<evidence type="ECO:0000256" key="2">
    <source>
        <dbReference type="SAM" id="SignalP"/>
    </source>
</evidence>
<dbReference type="EMBL" id="JAVDYE010000001">
    <property type="protein sequence ID" value="MDR7381145.1"/>
    <property type="molecule type" value="Genomic_DNA"/>
</dbReference>
<accession>A0ABU2CIJ2</accession>
<gene>
    <name evidence="3" type="ORF">J2S48_000660</name>
</gene>